<dbReference type="EMBL" id="CACRTU010000023">
    <property type="protein sequence ID" value="VYU45752.1"/>
    <property type="molecule type" value="Genomic_DNA"/>
</dbReference>
<organism evidence="1">
    <name type="scientific">Clostridium butyricum</name>
    <dbReference type="NCBI Taxonomy" id="1492"/>
    <lineage>
        <taxon>Bacteria</taxon>
        <taxon>Bacillati</taxon>
        <taxon>Bacillota</taxon>
        <taxon>Clostridia</taxon>
        <taxon>Eubacteriales</taxon>
        <taxon>Clostridiaceae</taxon>
        <taxon>Clostridium</taxon>
    </lineage>
</organism>
<protein>
    <submittedName>
        <fullName evidence="1">Uncharacterized protein</fullName>
    </submittedName>
</protein>
<accession>A0A6N3F182</accession>
<reference evidence="1" key="1">
    <citation type="submission" date="2019-11" db="EMBL/GenBank/DDBJ databases">
        <authorList>
            <person name="Feng L."/>
        </authorList>
    </citation>
    <scope>NUCLEOTIDE SEQUENCE</scope>
    <source>
        <strain evidence="1">CButyricumLFYP62</strain>
    </source>
</reference>
<sequence length="35" mass="4186">MKKSSEKDKKEINKLFKKLKNKTSIKVNEITYKSK</sequence>
<gene>
    <name evidence="1" type="ORF">CBLFYP62_00104</name>
</gene>
<evidence type="ECO:0000313" key="1">
    <source>
        <dbReference type="EMBL" id="VYU45752.1"/>
    </source>
</evidence>
<proteinExistence type="predicted"/>
<dbReference type="AlphaFoldDB" id="A0A6N3F182"/>
<name>A0A6N3F182_CLOBU</name>